<evidence type="ECO:0000259" key="5">
    <source>
        <dbReference type="Pfam" id="PF00849"/>
    </source>
</evidence>
<dbReference type="InterPro" id="IPR036986">
    <property type="entry name" value="S4_RNA-bd_sf"/>
</dbReference>
<dbReference type="GO" id="GO:0009982">
    <property type="term" value="F:pseudouridine synthase activity"/>
    <property type="evidence" value="ECO:0000318"/>
    <property type="project" value="GO_Central"/>
</dbReference>
<dbReference type="InterPro" id="IPR042092">
    <property type="entry name" value="PsdUridine_s_RsuA/RluB/E/F_cat"/>
</dbReference>
<name>A0A2K3DJ72_CHLRE</name>
<dbReference type="InterPro" id="IPR020094">
    <property type="entry name" value="TruA/RsuA/RluB/E/F_N"/>
</dbReference>
<evidence type="ECO:0000256" key="4">
    <source>
        <dbReference type="SAM" id="MobiDB-lite"/>
    </source>
</evidence>
<organism evidence="6 7">
    <name type="scientific">Chlamydomonas reinhardtii</name>
    <name type="common">Chlamydomonas smithii</name>
    <dbReference type="NCBI Taxonomy" id="3055"/>
    <lineage>
        <taxon>Eukaryota</taxon>
        <taxon>Viridiplantae</taxon>
        <taxon>Chlorophyta</taxon>
        <taxon>core chlorophytes</taxon>
        <taxon>Chlorophyceae</taxon>
        <taxon>CS clade</taxon>
        <taxon>Chlamydomonadales</taxon>
        <taxon>Chlamydomonadaceae</taxon>
        <taxon>Chlamydomonas</taxon>
    </lineage>
</organism>
<reference evidence="6 7" key="1">
    <citation type="journal article" date="2007" name="Science">
        <title>The Chlamydomonas genome reveals the evolution of key animal and plant functions.</title>
        <authorList>
            <person name="Merchant S.S."/>
            <person name="Prochnik S.E."/>
            <person name="Vallon O."/>
            <person name="Harris E.H."/>
            <person name="Karpowicz S.J."/>
            <person name="Witman G.B."/>
            <person name="Terry A."/>
            <person name="Salamov A."/>
            <person name="Fritz-Laylin L.K."/>
            <person name="Marechal-Drouard L."/>
            <person name="Marshall W.F."/>
            <person name="Qu L.H."/>
            <person name="Nelson D.R."/>
            <person name="Sanderfoot A.A."/>
            <person name="Spalding M.H."/>
            <person name="Kapitonov V.V."/>
            <person name="Ren Q."/>
            <person name="Ferris P."/>
            <person name="Lindquist E."/>
            <person name="Shapiro H."/>
            <person name="Lucas S.M."/>
            <person name="Grimwood J."/>
            <person name="Schmutz J."/>
            <person name="Cardol P."/>
            <person name="Cerutti H."/>
            <person name="Chanfreau G."/>
            <person name="Chen C.L."/>
            <person name="Cognat V."/>
            <person name="Croft M.T."/>
            <person name="Dent R."/>
            <person name="Dutcher S."/>
            <person name="Fernandez E."/>
            <person name="Fukuzawa H."/>
            <person name="Gonzalez-Ballester D."/>
            <person name="Gonzalez-Halphen D."/>
            <person name="Hallmann A."/>
            <person name="Hanikenne M."/>
            <person name="Hippler M."/>
            <person name="Inwood W."/>
            <person name="Jabbari K."/>
            <person name="Kalanon M."/>
            <person name="Kuras R."/>
            <person name="Lefebvre P.A."/>
            <person name="Lemaire S.D."/>
            <person name="Lobanov A.V."/>
            <person name="Lohr M."/>
            <person name="Manuell A."/>
            <person name="Meier I."/>
            <person name="Mets L."/>
            <person name="Mittag M."/>
            <person name="Mittelmeier T."/>
            <person name="Moroney J.V."/>
            <person name="Moseley J."/>
            <person name="Napoli C."/>
            <person name="Nedelcu A.M."/>
            <person name="Niyogi K."/>
            <person name="Novoselov S.V."/>
            <person name="Paulsen I.T."/>
            <person name="Pazour G."/>
            <person name="Purton S."/>
            <person name="Ral J.P."/>
            <person name="Riano-Pachon D.M."/>
            <person name="Riekhof W."/>
            <person name="Rymarquis L."/>
            <person name="Schroda M."/>
            <person name="Stern D."/>
            <person name="Umen J."/>
            <person name="Willows R."/>
            <person name="Wilson N."/>
            <person name="Zimmer S.L."/>
            <person name="Allmer J."/>
            <person name="Balk J."/>
            <person name="Bisova K."/>
            <person name="Chen C.J."/>
            <person name="Elias M."/>
            <person name="Gendler K."/>
            <person name="Hauser C."/>
            <person name="Lamb M.R."/>
            <person name="Ledford H."/>
            <person name="Long J.C."/>
            <person name="Minagawa J."/>
            <person name="Page M.D."/>
            <person name="Pan J."/>
            <person name="Pootakham W."/>
            <person name="Roje S."/>
            <person name="Rose A."/>
            <person name="Stahlberg E."/>
            <person name="Terauchi A.M."/>
            <person name="Yang P."/>
            <person name="Ball S."/>
            <person name="Bowler C."/>
            <person name="Dieckmann C.L."/>
            <person name="Gladyshev V.N."/>
            <person name="Green P."/>
            <person name="Jorgensen R."/>
            <person name="Mayfield S."/>
            <person name="Mueller-Roeber B."/>
            <person name="Rajamani S."/>
            <person name="Sayre R.T."/>
            <person name="Brokstein P."/>
            <person name="Dubchak I."/>
            <person name="Goodstein D."/>
            <person name="Hornick L."/>
            <person name="Huang Y.W."/>
            <person name="Jhaveri J."/>
            <person name="Luo Y."/>
            <person name="Martinez D."/>
            <person name="Ngau W.C."/>
            <person name="Otillar B."/>
            <person name="Poliakov A."/>
            <person name="Porter A."/>
            <person name="Szajkowski L."/>
            <person name="Werner G."/>
            <person name="Zhou K."/>
            <person name="Grigoriev I.V."/>
            <person name="Rokhsar D.S."/>
            <person name="Grossman A.R."/>
        </authorList>
    </citation>
    <scope>NUCLEOTIDE SEQUENCE [LARGE SCALE GENOMIC DNA]</scope>
    <source>
        <strain evidence="7">CC-503</strain>
    </source>
</reference>
<evidence type="ECO:0000256" key="2">
    <source>
        <dbReference type="ARBA" id="ARBA00023235"/>
    </source>
</evidence>
<dbReference type="PROSITE" id="PS50889">
    <property type="entry name" value="S4"/>
    <property type="match status" value="1"/>
</dbReference>
<dbReference type="Gene3D" id="3.30.70.580">
    <property type="entry name" value="Pseudouridine synthase I, catalytic domain, N-terminal subdomain"/>
    <property type="match status" value="1"/>
</dbReference>
<dbReference type="GO" id="GO:0003723">
    <property type="term" value="F:RNA binding"/>
    <property type="evidence" value="ECO:0007669"/>
    <property type="project" value="UniProtKB-KW"/>
</dbReference>
<evidence type="ECO:0000256" key="3">
    <source>
        <dbReference type="PROSITE-ProRule" id="PRU00182"/>
    </source>
</evidence>
<dbReference type="PROSITE" id="PS01149">
    <property type="entry name" value="PSI_RSU"/>
    <property type="match status" value="1"/>
</dbReference>
<dbReference type="AlphaFoldDB" id="A0A2K3DJ72"/>
<dbReference type="RefSeq" id="XP_042922574.1">
    <property type="nucleotide sequence ID" value="XM_043064006.1"/>
</dbReference>
<feature type="compositionally biased region" description="Basic residues" evidence="4">
    <location>
        <begin position="465"/>
        <end position="474"/>
    </location>
</feature>
<dbReference type="Pfam" id="PF00849">
    <property type="entry name" value="PseudoU_synth_2"/>
    <property type="match status" value="1"/>
</dbReference>
<dbReference type="GO" id="GO:0000455">
    <property type="term" value="P:enzyme-directed rRNA pseudouridine synthesis"/>
    <property type="evidence" value="ECO:0000318"/>
    <property type="project" value="GO_Central"/>
</dbReference>
<dbReference type="ExpressionAtlas" id="A0A2K3DJ72">
    <property type="expression patterns" value="baseline and differential"/>
</dbReference>
<dbReference type="Proteomes" id="UP000006906">
    <property type="component" value="Chromosome 7"/>
</dbReference>
<protein>
    <recommendedName>
        <fullName evidence="5">Pseudouridine synthase RsuA/RluA-like domain-containing protein</fullName>
    </recommendedName>
</protein>
<dbReference type="Gramene" id="PNW80579">
    <property type="protein sequence ID" value="PNW80579"/>
    <property type="gene ID" value="CHLRE_07g323550v5"/>
</dbReference>
<dbReference type="NCBIfam" id="TIGR00093">
    <property type="entry name" value="pseudouridine synthase"/>
    <property type="match status" value="1"/>
</dbReference>
<dbReference type="InterPro" id="IPR000748">
    <property type="entry name" value="PsdUridine_synth_RsuA/RluB/E/F"/>
</dbReference>
<feature type="domain" description="Pseudouridine synthase RsuA/RluA-like" evidence="5">
    <location>
        <begin position="144"/>
        <end position="285"/>
    </location>
</feature>
<feature type="compositionally biased region" description="Acidic residues" evidence="4">
    <location>
        <begin position="379"/>
        <end position="388"/>
    </location>
</feature>
<dbReference type="GeneID" id="5726421"/>
<dbReference type="SUPFAM" id="SSF55120">
    <property type="entry name" value="Pseudouridine synthase"/>
    <property type="match status" value="1"/>
</dbReference>
<dbReference type="InterPro" id="IPR006145">
    <property type="entry name" value="PsdUridine_synth_RsuA/RluA"/>
</dbReference>
<feature type="compositionally biased region" description="Acidic residues" evidence="4">
    <location>
        <begin position="66"/>
        <end position="76"/>
    </location>
</feature>
<accession>A0A2K3DJ72</accession>
<dbReference type="CDD" id="cd00165">
    <property type="entry name" value="S4"/>
    <property type="match status" value="1"/>
</dbReference>
<dbReference type="KEGG" id="cre:CHLRE_07g323550v5"/>
<dbReference type="InParanoid" id="A0A2K3DJ72"/>
<dbReference type="InterPro" id="IPR020103">
    <property type="entry name" value="PsdUridine_synth_cat_dom_sf"/>
</dbReference>
<keyword evidence="2" id="KW-0413">Isomerase</keyword>
<evidence type="ECO:0000313" key="6">
    <source>
        <dbReference type="EMBL" id="PNW80579.1"/>
    </source>
</evidence>
<keyword evidence="3" id="KW-0694">RNA-binding</keyword>
<evidence type="ECO:0000256" key="1">
    <source>
        <dbReference type="ARBA" id="ARBA00008348"/>
    </source>
</evidence>
<dbReference type="EMBL" id="CM008968">
    <property type="protein sequence ID" value="PNW80579.1"/>
    <property type="molecule type" value="Genomic_DNA"/>
</dbReference>
<proteinExistence type="inferred from homology"/>
<feature type="compositionally biased region" description="Low complexity" evidence="4">
    <location>
        <begin position="452"/>
        <end position="464"/>
    </location>
</feature>
<dbReference type="GO" id="GO:0005829">
    <property type="term" value="C:cytosol"/>
    <property type="evidence" value="ECO:0000318"/>
    <property type="project" value="GO_Central"/>
</dbReference>
<dbReference type="InterPro" id="IPR018496">
    <property type="entry name" value="PsdUridine_synth_RsuA/RluB_CS"/>
</dbReference>
<dbReference type="Gene3D" id="3.30.70.1560">
    <property type="entry name" value="Alpha-L RNA-binding motif"/>
    <property type="match status" value="1"/>
</dbReference>
<evidence type="ECO:0000313" key="7">
    <source>
        <dbReference type="Proteomes" id="UP000006906"/>
    </source>
</evidence>
<dbReference type="PANTHER" id="PTHR47683">
    <property type="entry name" value="PSEUDOURIDINE SYNTHASE FAMILY PROTEIN-RELATED"/>
    <property type="match status" value="1"/>
</dbReference>
<feature type="region of interest" description="Disordered" evidence="4">
    <location>
        <begin position="333"/>
        <end position="480"/>
    </location>
</feature>
<dbReference type="PaxDb" id="3055-EDP07316"/>
<gene>
    <name evidence="6" type="ORF">CHLRE_07g323550v5</name>
</gene>
<dbReference type="Gene3D" id="3.10.290.10">
    <property type="entry name" value="RNA-binding S4 domain"/>
    <property type="match status" value="1"/>
</dbReference>
<keyword evidence="7" id="KW-1185">Reference proteome</keyword>
<sequence length="540" mass="57327">MLSSQLGHSLNPLVSVKSGSTVVPRCHGAFVRVQLGALPRPQLHTAPPCPRRGALLVVAAKKGGADDDDDDDEDGEAVSPGKPMRVERLLANLGYGKRRECQQMVKKGHVMRKDGGKLKVGDKVAWSDLELEGGEELDPPGPLLLAINKPTGYVVTAPDDEKVSDPVVYDLLPYRFGRRRPFLSCVGRLDKDTSGLLLLTDDGTLLHRINSPKRGIWKVYEATLADPLSPKAAEAAAKKFASGTLTLEGDFSPLLPARLERTGERSARVAICEGRYHQVRRMFAAVGNKVVGLRRVSVGGLALGDLPEAEWRFLTPQDLEAVFGGPSTEDIFSGAGAAGGGSSGSSSSGGVVERDGGAAASTSGRGGAGAGAAARRAEVEDDEEEEQEAGERLTKKEKKKGRKEDVRAAKRAARSGPAAQGEGEETEEEDLDGVADVELLEFGEDEEDELEAAAAARRAAAAGGRRPRKPRRATVRQGVVIDGKGQGVEEEGLGLEAAYEGGAEDVVLSSGAGGGVRKYKDDARWRRRRDALKELLPNKQ</sequence>
<feature type="region of interest" description="Disordered" evidence="4">
    <location>
        <begin position="62"/>
        <end position="81"/>
    </location>
</feature>
<comment type="similarity">
    <text evidence="1">Belongs to the pseudouridine synthase RsuA family.</text>
</comment>
<dbReference type="InterPro" id="IPR050343">
    <property type="entry name" value="RsuA_PseudoU_synthase"/>
</dbReference>
<dbReference type="PANTHER" id="PTHR47683:SF2">
    <property type="entry name" value="RNA-BINDING S4 DOMAIN-CONTAINING PROTEIN"/>
    <property type="match status" value="1"/>
</dbReference>
<feature type="compositionally biased region" description="Acidic residues" evidence="4">
    <location>
        <begin position="422"/>
        <end position="451"/>
    </location>
</feature>
<dbReference type="OrthoDB" id="440619at2759"/>